<keyword evidence="4" id="KW-0812">Transmembrane</keyword>
<dbReference type="PANTHER" id="PTHR11686">
    <property type="entry name" value="GAMMA GLUTAMYL TRANSPEPTIDASE"/>
    <property type="match status" value="1"/>
</dbReference>
<dbReference type="InterPro" id="IPR000101">
    <property type="entry name" value="GGT_peptidase"/>
</dbReference>
<evidence type="ECO:0000313" key="7">
    <source>
        <dbReference type="EMBL" id="JAQ00285.1"/>
    </source>
</evidence>
<proteinExistence type="predicted"/>
<keyword evidence="1" id="KW-0800">Toxin</keyword>
<evidence type="ECO:0000256" key="4">
    <source>
        <dbReference type="SAM" id="Phobius"/>
    </source>
</evidence>
<reference evidence="5" key="1">
    <citation type="journal article" date="2014" name="PLoS ONE">
        <title>Transcriptome-Based Identification of ABC Transporters in the Western Tarnished Plant Bug Lygus hesperus.</title>
        <authorList>
            <person name="Hull J.J."/>
            <person name="Chaney K."/>
            <person name="Geib S.M."/>
            <person name="Fabrick J.A."/>
            <person name="Brent C.S."/>
            <person name="Walsh D."/>
            <person name="Lavine L.C."/>
        </authorList>
    </citation>
    <scope>NUCLEOTIDE SEQUENCE</scope>
</reference>
<feature type="transmembrane region" description="Helical" evidence="4">
    <location>
        <begin position="20"/>
        <end position="43"/>
    </location>
</feature>
<accession>A0A0A9YQ80</accession>
<dbReference type="InterPro" id="IPR043138">
    <property type="entry name" value="GGT_lsub"/>
</dbReference>
<dbReference type="PANTHER" id="PTHR11686:SF72">
    <property type="entry name" value="GAMMA-GLUTAMYL TRANSPEPTIDASE, ISOFORM A"/>
    <property type="match status" value="1"/>
</dbReference>
<reference evidence="5" key="2">
    <citation type="submission" date="2014-07" db="EMBL/GenBank/DDBJ databases">
        <authorList>
            <person name="Hull J."/>
        </authorList>
    </citation>
    <scope>NUCLEOTIDE SEQUENCE</scope>
</reference>
<keyword evidence="1" id="KW-1202">Platelet aggregation activating toxin</keyword>
<evidence type="ECO:0000256" key="3">
    <source>
        <dbReference type="PIRSR" id="PIRSR600101-2"/>
    </source>
</evidence>
<feature type="active site" description="Nucleophile" evidence="2">
    <location>
        <position position="390"/>
    </location>
</feature>
<feature type="binding site" evidence="3">
    <location>
        <position position="432"/>
    </location>
    <ligand>
        <name>L-glutamate</name>
        <dbReference type="ChEBI" id="CHEBI:29985"/>
    </ligand>
</feature>
<dbReference type="AlphaFoldDB" id="A0A0A9YQ80"/>
<dbReference type="Pfam" id="PF01019">
    <property type="entry name" value="G_glu_transpept"/>
    <property type="match status" value="1"/>
</dbReference>
<dbReference type="Gene3D" id="3.60.20.40">
    <property type="match status" value="1"/>
</dbReference>
<protein>
    <submittedName>
        <fullName evidence="5">Gamma-glutamyltranspeptidase 1</fullName>
    </submittedName>
</protein>
<dbReference type="InterPro" id="IPR043137">
    <property type="entry name" value="GGT_ssub_C"/>
</dbReference>
<sequence>MAKTMTEPTSGLIRSRKLWICVAVVVALLVIGGAIAGIVIYFGSSKIGGAIVSNGGPCAEIGMRIMRKYDNVFDSMIATMLCDGVVTMNNMGLGGGFVAVLYKRNERKAYTINARETAPAAASRYMFVNDSVSSALGGKSVAIPGELRGYWEMYKRFGGSAPWRELFVDTIRLVRRGAPINKHVAFNIKQNEAVIRANPGLHQLLTKEGTNELVEEGDVVRNLQLAETLMMIRDMGPDVIYNGSLSHKLVQDIRQAGGIITDDDLAEYKVKWSRADADVIANKYNLYSTPAPSSGPILSFIMRVVTRWAQARGYDQDKEDVSAITETFKYAYGQRTFLGDPAFAKVNDVLLRLKNDVFINRVVRRVGASRTSTDLSYYESESDFQEDHGTANVVAVGPNGDAVVATSTINLIFGSKLVSNSTGIILNDEMDDFSSPGVINYYGVVPSDNNAIQPGARPVSSMSPAIFTDRDTGDVRLVVGGAGGTRITTATALVSLRNLFYKRDLFEAINTPRYHHQLQDMIWYYERHMNQDLVDEMVERGHNISELARYNSAVTAISLIGNEILASSDHRRLGNVSYYYPRPALSGYH</sequence>
<dbReference type="GO" id="GO:0006751">
    <property type="term" value="P:glutathione catabolic process"/>
    <property type="evidence" value="ECO:0007669"/>
    <property type="project" value="InterPro"/>
</dbReference>
<evidence type="ECO:0000256" key="1">
    <source>
        <dbReference type="ARBA" id="ARBA00084097"/>
    </source>
</evidence>
<dbReference type="Gene3D" id="1.10.246.130">
    <property type="match status" value="1"/>
</dbReference>
<keyword evidence="4" id="KW-1133">Transmembrane helix</keyword>
<feature type="binding site" evidence="3">
    <location>
        <position position="484"/>
    </location>
    <ligand>
        <name>L-glutamate</name>
        <dbReference type="ChEBI" id="CHEBI:29985"/>
    </ligand>
</feature>
<evidence type="ECO:0000256" key="2">
    <source>
        <dbReference type="PIRSR" id="PIRSR600101-1"/>
    </source>
</evidence>
<evidence type="ECO:0000313" key="6">
    <source>
        <dbReference type="EMBL" id="JAG47671.1"/>
    </source>
</evidence>
<evidence type="ECO:0000313" key="5">
    <source>
        <dbReference type="EMBL" id="JAG35192.1"/>
    </source>
</evidence>
<keyword evidence="1" id="KW-1199">Hemostasis impairing toxin</keyword>
<feature type="binding site" evidence="3">
    <location>
        <begin position="408"/>
        <end position="410"/>
    </location>
    <ligand>
        <name>L-glutamate</name>
        <dbReference type="ChEBI" id="CHEBI:29985"/>
    </ligand>
</feature>
<dbReference type="EMBL" id="GBRD01018156">
    <property type="protein sequence ID" value="JAG47671.1"/>
    <property type="molecule type" value="Transcribed_RNA"/>
</dbReference>
<dbReference type="EMBL" id="GBHO01008412">
    <property type="protein sequence ID" value="JAG35192.1"/>
    <property type="molecule type" value="Transcribed_RNA"/>
</dbReference>
<dbReference type="SUPFAM" id="SSF56235">
    <property type="entry name" value="N-terminal nucleophile aminohydrolases (Ntn hydrolases)"/>
    <property type="match status" value="1"/>
</dbReference>
<name>A0A0A9YQ80_LYGHE</name>
<feature type="binding site" evidence="3">
    <location>
        <begin position="460"/>
        <end position="461"/>
    </location>
    <ligand>
        <name>L-glutamate</name>
        <dbReference type="ChEBI" id="CHEBI:29985"/>
    </ligand>
</feature>
<keyword evidence="4" id="KW-0472">Membrane</keyword>
<reference evidence="7" key="4">
    <citation type="journal article" date="2016" name="Gigascience">
        <title>De novo construction of an expanded transcriptome assembly for the western tarnished plant bug, Lygus hesperus.</title>
        <authorList>
            <person name="Tassone E.E."/>
            <person name="Geib S.M."/>
            <person name="Hall B."/>
            <person name="Fabrick J.A."/>
            <person name="Brent C.S."/>
            <person name="Hull J.J."/>
        </authorList>
    </citation>
    <scope>NUCLEOTIDE SEQUENCE</scope>
</reference>
<dbReference type="FunFam" id="3.60.20.40:FF:000001">
    <property type="entry name" value="Gamma-glutamyltranspeptidase 1"/>
    <property type="match status" value="1"/>
</dbReference>
<dbReference type="PRINTS" id="PR01210">
    <property type="entry name" value="GGTRANSPTASE"/>
</dbReference>
<dbReference type="GO" id="GO:0005886">
    <property type="term" value="C:plasma membrane"/>
    <property type="evidence" value="ECO:0007669"/>
    <property type="project" value="TreeGrafter"/>
</dbReference>
<organism evidence="5">
    <name type="scientific">Lygus hesperus</name>
    <name type="common">Western plant bug</name>
    <dbReference type="NCBI Taxonomy" id="30085"/>
    <lineage>
        <taxon>Eukaryota</taxon>
        <taxon>Metazoa</taxon>
        <taxon>Ecdysozoa</taxon>
        <taxon>Arthropoda</taxon>
        <taxon>Hexapoda</taxon>
        <taxon>Insecta</taxon>
        <taxon>Pterygota</taxon>
        <taxon>Neoptera</taxon>
        <taxon>Paraneoptera</taxon>
        <taxon>Hemiptera</taxon>
        <taxon>Heteroptera</taxon>
        <taxon>Panheteroptera</taxon>
        <taxon>Cimicomorpha</taxon>
        <taxon>Miridae</taxon>
        <taxon>Mirini</taxon>
        <taxon>Lygus</taxon>
    </lineage>
</organism>
<dbReference type="InterPro" id="IPR029055">
    <property type="entry name" value="Ntn_hydrolases_N"/>
</dbReference>
<dbReference type="GO" id="GO:0036374">
    <property type="term" value="F:glutathione hydrolase activity"/>
    <property type="evidence" value="ECO:0007669"/>
    <property type="project" value="InterPro"/>
</dbReference>
<gene>
    <name evidence="5" type="primary">Ggt1_0</name>
    <name evidence="7" type="synonym">Ggt1_3</name>
    <name evidence="5" type="ORF">CM83_58009</name>
    <name evidence="7" type="ORF">g.73121</name>
</gene>
<dbReference type="EMBL" id="GDHC01018344">
    <property type="protein sequence ID" value="JAQ00285.1"/>
    <property type="molecule type" value="Transcribed_RNA"/>
</dbReference>
<reference evidence="6" key="3">
    <citation type="submission" date="2014-09" db="EMBL/GenBank/DDBJ databases">
        <authorList>
            <person name="Magalhaes I.L.F."/>
            <person name="Oliveira U."/>
            <person name="Santos F.R."/>
            <person name="Vidigal T.H.D.A."/>
            <person name="Brescovit A.D."/>
            <person name="Santos A.J."/>
        </authorList>
    </citation>
    <scope>NUCLEOTIDE SEQUENCE</scope>
</reference>
<feature type="binding site" evidence="3">
    <location>
        <position position="115"/>
    </location>
    <ligand>
        <name>L-glutamate</name>
        <dbReference type="ChEBI" id="CHEBI:29985"/>
    </ligand>
</feature>